<dbReference type="EMBL" id="BDOQ01000006">
    <property type="protein sequence ID" value="GBG14132.1"/>
    <property type="molecule type" value="Genomic_DNA"/>
</dbReference>
<keyword evidence="3" id="KW-1185">Reference proteome</keyword>
<dbReference type="PANTHER" id="PTHR39158:SF1">
    <property type="entry name" value="DNAJ HOMOLOG SUBFAMILY C MEMBER 28"/>
    <property type="match status" value="1"/>
</dbReference>
<keyword evidence="2" id="KW-0436">Ligase</keyword>
<organism evidence="2 3">
    <name type="scientific">Novimethylophilus kurashikiensis</name>
    <dbReference type="NCBI Taxonomy" id="1825523"/>
    <lineage>
        <taxon>Bacteria</taxon>
        <taxon>Pseudomonadati</taxon>
        <taxon>Pseudomonadota</taxon>
        <taxon>Betaproteobacteria</taxon>
        <taxon>Nitrosomonadales</taxon>
        <taxon>Methylophilaceae</taxon>
        <taxon>Novimethylophilus</taxon>
    </lineage>
</organism>
<dbReference type="RefSeq" id="WP_109015327.1">
    <property type="nucleotide sequence ID" value="NZ_BDOQ01000006.1"/>
</dbReference>
<dbReference type="AlphaFoldDB" id="A0A2R5F7B7"/>
<gene>
    <name evidence="2" type="ORF">NMK_1692</name>
</gene>
<evidence type="ECO:0000313" key="2">
    <source>
        <dbReference type="EMBL" id="GBG14132.1"/>
    </source>
</evidence>
<name>A0A2R5F7B7_9PROT</name>
<dbReference type="GO" id="GO:0016874">
    <property type="term" value="F:ligase activity"/>
    <property type="evidence" value="ECO:0007669"/>
    <property type="project" value="UniProtKB-KW"/>
</dbReference>
<proteinExistence type="predicted"/>
<accession>A0A2R5F7B7</accession>
<sequence>MHAFESIAEQRISEAVAKGELDNLPGAGQPLNLDDDPLVPEDLRLAYRILKNAGYVPPEVEAFKEFADLERLVHSLEEGEARSQAMKKLRVLSLQLGELRNTSLQVEAGYYSQLLNRLT</sequence>
<dbReference type="OrthoDB" id="9798476at2"/>
<dbReference type="PANTHER" id="PTHR39158">
    <property type="entry name" value="OS08G0560600 PROTEIN"/>
    <property type="match status" value="1"/>
</dbReference>
<reference evidence="2 3" key="1">
    <citation type="journal article" date="2018" name="Environ. Microbiol.">
        <title>Isolation and genomic characterization of Novimethylophilus kurashikiensis gen. nov. sp. nov., a new lanthanide-dependent methylotrophic species of Methylophilaceae.</title>
        <authorList>
            <person name="Lv H."/>
            <person name="Sahin N."/>
            <person name="Tani A."/>
        </authorList>
    </citation>
    <scope>NUCLEOTIDE SEQUENCE [LARGE SCALE GENOMIC DNA]</scope>
    <source>
        <strain evidence="2 3">La2-4</strain>
    </source>
</reference>
<evidence type="ECO:0000313" key="3">
    <source>
        <dbReference type="Proteomes" id="UP000245081"/>
    </source>
</evidence>
<evidence type="ECO:0000259" key="1">
    <source>
        <dbReference type="Pfam" id="PF09350"/>
    </source>
</evidence>
<feature type="domain" description="DnaJ homologue subfamily C member 28 conserved" evidence="1">
    <location>
        <begin position="7"/>
        <end position="73"/>
    </location>
</feature>
<dbReference type="InterPro" id="IPR018961">
    <property type="entry name" value="DnaJ_homolog_subfam-C_membr-28"/>
</dbReference>
<protein>
    <submittedName>
        <fullName evidence="2">Threonine--tRNA ligase</fullName>
    </submittedName>
</protein>
<dbReference type="Pfam" id="PF09350">
    <property type="entry name" value="DJC28_CD"/>
    <property type="match status" value="1"/>
</dbReference>
<dbReference type="Proteomes" id="UP000245081">
    <property type="component" value="Unassembled WGS sequence"/>
</dbReference>
<dbReference type="InterPro" id="IPR052573">
    <property type="entry name" value="DnaJ_C_subfamily_28"/>
</dbReference>
<comment type="caution">
    <text evidence="2">The sequence shown here is derived from an EMBL/GenBank/DDBJ whole genome shotgun (WGS) entry which is preliminary data.</text>
</comment>